<name>A0A7G2FGA8_ARATH</name>
<dbReference type="Gene3D" id="1.25.40.10">
    <property type="entry name" value="Tetratricopeptide repeat domain"/>
    <property type="match status" value="1"/>
</dbReference>
<dbReference type="EMBL" id="LR881470">
    <property type="protein sequence ID" value="CAD5333812.1"/>
    <property type="molecule type" value="Genomic_DNA"/>
</dbReference>
<evidence type="ECO:0000256" key="4">
    <source>
        <dbReference type="PROSITE-ProRule" id="PRU00317"/>
    </source>
</evidence>
<dbReference type="PANTHER" id="PTHR46578:SF1">
    <property type="entry name" value="ARM-REPEAT_TETRATRICOPEPTIDE REPEAT (TPR)-LIKE PROTEIN"/>
    <property type="match status" value="1"/>
</dbReference>
<dbReference type="PROSITE" id="PS50303">
    <property type="entry name" value="PUM_HD"/>
    <property type="match status" value="1"/>
</dbReference>
<dbReference type="PANTHER" id="PTHR46578">
    <property type="entry name" value="ARM-REPEAT/TETRATRICOPEPTIDE REPEAT (TPR)-LIKE PROTEIN"/>
    <property type="match status" value="1"/>
</dbReference>
<dbReference type="GO" id="GO:0006417">
    <property type="term" value="P:regulation of translation"/>
    <property type="evidence" value="ECO:0007669"/>
    <property type="project" value="UniProtKB-KW"/>
</dbReference>
<dbReference type="Proteomes" id="UP000516314">
    <property type="component" value="Chromosome 5"/>
</dbReference>
<dbReference type="Gene3D" id="1.25.10.10">
    <property type="entry name" value="Leucine-rich Repeat Variant"/>
    <property type="match status" value="2"/>
</dbReference>
<feature type="repeat" description="Pumilio" evidence="4">
    <location>
        <begin position="424"/>
        <end position="459"/>
    </location>
</feature>
<accession>A0A7G2FGA8</accession>
<gene>
    <name evidence="7" type="ORF">AT9943_LOCUS21151</name>
</gene>
<protein>
    <submittedName>
        <fullName evidence="7">(thale cress) hypothetical protein</fullName>
    </submittedName>
</protein>
<dbReference type="InterPro" id="IPR011989">
    <property type="entry name" value="ARM-like"/>
</dbReference>
<dbReference type="AlphaFoldDB" id="A0A7G2FGA8"/>
<keyword evidence="3" id="KW-0694">RNA-binding</keyword>
<dbReference type="Pfam" id="PF00806">
    <property type="entry name" value="PUF"/>
    <property type="match status" value="1"/>
</dbReference>
<evidence type="ECO:0000313" key="7">
    <source>
        <dbReference type="EMBL" id="CAD5333812.1"/>
    </source>
</evidence>
<sequence>MDKNFRVNTNDERNIWSSTAVNENLTMASSSSQPQPLSSPFHQPENHVHRVNPGSHYYDLETLESSFGGLSFNDSSVGQNGDSIHLPRRTNQVFTGSSSGGAGDDNGYLLPPIGSHHHRELEDLQRHNYLNQLRMSYQNDYAHQSYWYNTDGDGHGMLNNGFLNDVPSSSRDRVSDYYTNRFGYEGYNYWRGNEGFDYNQCQASFSAFAKDKEMSERLGMSIFQGTKETVDAIYNGLIGDICELMVDPYGSDVVQLLMRRCSSEQIVQLVDIVTQQMFQFVNICIDSLGTNAIQVLLTCINERAKDQIPRIVDVVRTVALQLSKSNHAIFVILACFRLFPLHCRLLLELIVQNCHQIAIDQHGCCLLQLCFNKDRVPNLEIRQRLIMEAIANALRLCLNCYGNYVVQYIVELNNRYLIDALVRQLIGNYAHLARNKYGSHAVQKLLKLRWIDSRVIVIDLLREIDTLLLDPFGNYVIQTAWFVSKDDVRRMLRYHIERNIPMMRNTNKMVRTHVVVGSRPCCFSCAMEEKDPCVRKAWLELSLRDMHMIRDDTELALTLSFIWRYAMADPENPELPSLGVFECMTRLMKKGLEDVEWVMTGQNVYVPYYAAHIIGSYTMKKPDFATKAVESGVIAPLLELMRRKMSWVEQRVVVRALGHLASYETTFEAVAAYEDEVVRLAMEIAMTCVDVVYEEFVSVQEKEGRVRYHSDLLTRGLGGLEMEDRKAEEWASQLQCWSLHLLNCFAYKQKCISLICNKTFLKELSQMWGGLVNHTSPSGIGLIRILCYSKQGRRHVSGSREMILSLCNLSRSSDDWQYMGIDCLLLLLKDQATRYNVLEMSLFYLVDLVELKALNVRKNLGDRITKVLLMHYCKTKKGCAYSHKAQKALKELWRNKVERRRRERKFMSKNQDFLRETSVVVYLIKQQANQLLHVGDIEGAIKCYTEAIGLCPLKLRRKRMNLYSERGECYLLLGDVDAAISDCTRALCLSEPVNSHGKSLWTRSRAYDIKGLSRESLMDCIMFVNGRCFRGNIPYYAAQMISKQMEATWLFEKARASKLGRMMLKEKFHLTGLSTITEEPEKKKEGLMMQRKNLDPLE</sequence>
<dbReference type="InterPro" id="IPR016024">
    <property type="entry name" value="ARM-type_fold"/>
</dbReference>
<proteinExistence type="predicted"/>
<dbReference type="Pfam" id="PF26524">
    <property type="entry name" value="ARM_7"/>
    <property type="match status" value="1"/>
</dbReference>
<keyword evidence="1" id="KW-0677">Repeat</keyword>
<dbReference type="InterPro" id="IPR011990">
    <property type="entry name" value="TPR-like_helical_dom_sf"/>
</dbReference>
<evidence type="ECO:0000256" key="5">
    <source>
        <dbReference type="SAM" id="MobiDB-lite"/>
    </source>
</evidence>
<feature type="repeat" description="Pumilio" evidence="4">
    <location>
        <begin position="236"/>
        <end position="271"/>
    </location>
</feature>
<dbReference type="InterPro" id="IPR033133">
    <property type="entry name" value="PUM-HD"/>
</dbReference>
<dbReference type="SUPFAM" id="SSF48452">
    <property type="entry name" value="TPR-like"/>
    <property type="match status" value="1"/>
</dbReference>
<dbReference type="SMART" id="SM00028">
    <property type="entry name" value="TPR"/>
    <property type="match status" value="2"/>
</dbReference>
<feature type="domain" description="PUM-HD" evidence="6">
    <location>
        <begin position="178"/>
        <end position="521"/>
    </location>
</feature>
<feature type="repeat" description="Pumilio" evidence="4">
    <location>
        <begin position="388"/>
        <end position="423"/>
    </location>
</feature>
<evidence type="ECO:0000256" key="1">
    <source>
        <dbReference type="ARBA" id="ARBA00022737"/>
    </source>
</evidence>
<evidence type="ECO:0000256" key="2">
    <source>
        <dbReference type="ARBA" id="ARBA00022845"/>
    </source>
</evidence>
<dbReference type="PROSITE" id="PS50302">
    <property type="entry name" value="PUM"/>
    <property type="match status" value="3"/>
</dbReference>
<evidence type="ECO:0000259" key="6">
    <source>
        <dbReference type="PROSITE" id="PS50303"/>
    </source>
</evidence>
<dbReference type="InterPro" id="IPR019734">
    <property type="entry name" value="TPR_rpt"/>
</dbReference>
<feature type="region of interest" description="Disordered" evidence="5">
    <location>
        <begin position="77"/>
        <end position="106"/>
    </location>
</feature>
<dbReference type="SUPFAM" id="SSF48371">
    <property type="entry name" value="ARM repeat"/>
    <property type="match status" value="2"/>
</dbReference>
<dbReference type="GO" id="GO:0003723">
    <property type="term" value="F:RNA binding"/>
    <property type="evidence" value="ECO:0007669"/>
    <property type="project" value="UniProtKB-KW"/>
</dbReference>
<dbReference type="Pfam" id="PF22493">
    <property type="entry name" value="PUF_NOP9"/>
    <property type="match status" value="1"/>
</dbReference>
<evidence type="ECO:0000256" key="3">
    <source>
        <dbReference type="ARBA" id="ARBA00022884"/>
    </source>
</evidence>
<reference evidence="7 8" key="1">
    <citation type="submission" date="2020-09" db="EMBL/GenBank/DDBJ databases">
        <authorList>
            <person name="Ashkenazy H."/>
        </authorList>
    </citation>
    <scope>NUCLEOTIDE SEQUENCE [LARGE SCALE GENOMIC DNA]</scope>
    <source>
        <strain evidence="8">cv. Cdm-0</strain>
    </source>
</reference>
<dbReference type="InterPro" id="IPR001313">
    <property type="entry name" value="Pumilio_RNA-bd_rpt"/>
</dbReference>
<dbReference type="InterPro" id="IPR058868">
    <property type="entry name" value="ARM_7"/>
</dbReference>
<keyword evidence="2" id="KW-0810">Translation regulation</keyword>
<organism evidence="7 8">
    <name type="scientific">Arabidopsis thaliana</name>
    <name type="common">Mouse-ear cress</name>
    <dbReference type="NCBI Taxonomy" id="3702"/>
    <lineage>
        <taxon>Eukaryota</taxon>
        <taxon>Viridiplantae</taxon>
        <taxon>Streptophyta</taxon>
        <taxon>Embryophyta</taxon>
        <taxon>Tracheophyta</taxon>
        <taxon>Spermatophyta</taxon>
        <taxon>Magnoliopsida</taxon>
        <taxon>eudicotyledons</taxon>
        <taxon>Gunneridae</taxon>
        <taxon>Pentapetalae</taxon>
        <taxon>rosids</taxon>
        <taxon>malvids</taxon>
        <taxon>Brassicales</taxon>
        <taxon>Brassicaceae</taxon>
        <taxon>Camelineae</taxon>
        <taxon>Arabidopsis</taxon>
    </lineage>
</organism>
<dbReference type="SMART" id="SM00025">
    <property type="entry name" value="Pumilio"/>
    <property type="match status" value="7"/>
</dbReference>
<evidence type="ECO:0000313" key="8">
    <source>
        <dbReference type="Proteomes" id="UP000516314"/>
    </source>
</evidence>